<organism evidence="3 4">
    <name type="scientific">Bacteriovorax stolpii</name>
    <name type="common">Bdellovibrio stolpii</name>
    <dbReference type="NCBI Taxonomy" id="960"/>
    <lineage>
        <taxon>Bacteria</taxon>
        <taxon>Pseudomonadati</taxon>
        <taxon>Bdellovibrionota</taxon>
        <taxon>Bacteriovoracia</taxon>
        <taxon>Bacteriovoracales</taxon>
        <taxon>Bacteriovoracaceae</taxon>
        <taxon>Bacteriovorax</taxon>
    </lineage>
</organism>
<keyword evidence="4" id="KW-1185">Reference proteome</keyword>
<dbReference type="Pfam" id="PF13505">
    <property type="entry name" value="OMP_b-brl"/>
    <property type="match status" value="1"/>
</dbReference>
<evidence type="ECO:0000259" key="2">
    <source>
        <dbReference type="Pfam" id="PF13505"/>
    </source>
</evidence>
<dbReference type="RefSeq" id="WP_102244436.1">
    <property type="nucleotide sequence ID" value="NZ_CP025704.1"/>
</dbReference>
<reference evidence="3 4" key="1">
    <citation type="submission" date="2018-01" db="EMBL/GenBank/DDBJ databases">
        <title>Complete genome sequence of Bacteriovorax stolpii DSM12778.</title>
        <authorList>
            <person name="Tang B."/>
            <person name="Chang J."/>
        </authorList>
    </citation>
    <scope>NUCLEOTIDE SEQUENCE [LARGE SCALE GENOMIC DNA]</scope>
    <source>
        <strain evidence="3 4">DSM 12778</strain>
    </source>
</reference>
<accession>A0A2K9NVS3</accession>
<protein>
    <recommendedName>
        <fullName evidence="2">Outer membrane protein beta-barrel domain-containing protein</fullName>
    </recommendedName>
</protein>
<evidence type="ECO:0000313" key="3">
    <source>
        <dbReference type="EMBL" id="AUN99145.1"/>
    </source>
</evidence>
<dbReference type="KEGG" id="bsto:C0V70_13745"/>
<dbReference type="EMBL" id="CP025704">
    <property type="protein sequence ID" value="AUN99145.1"/>
    <property type="molecule type" value="Genomic_DNA"/>
</dbReference>
<sequence length="204" mass="22355">MKKFLFLVSLIAFSSITYAQENNEGGLFVEPMLTWERGRGDVDFPSPFSNADTELDGFGVGLRFGGHVYNSIFLGVDGRYSMPKFKDNKIKMDTDAKSWNVGPVVGIQMPTAIALRVWAGWIVAGEVDPDKDEGVDAKFKSGQGYRVGAGVKLGFASLNVEYQNMKYDDTVLQEVGVFTPNTTRGDVELSNESMVLSVSFPVAI</sequence>
<evidence type="ECO:0000313" key="4">
    <source>
        <dbReference type="Proteomes" id="UP000235584"/>
    </source>
</evidence>
<dbReference type="Proteomes" id="UP000235584">
    <property type="component" value="Chromosome"/>
</dbReference>
<keyword evidence="1" id="KW-0732">Signal</keyword>
<dbReference type="AlphaFoldDB" id="A0A2K9NVS3"/>
<dbReference type="SUPFAM" id="SSF56925">
    <property type="entry name" value="OMPA-like"/>
    <property type="match status" value="1"/>
</dbReference>
<dbReference type="InterPro" id="IPR011250">
    <property type="entry name" value="OMP/PagP_B-barrel"/>
</dbReference>
<gene>
    <name evidence="3" type="ORF">C0V70_13745</name>
</gene>
<evidence type="ECO:0000256" key="1">
    <source>
        <dbReference type="ARBA" id="ARBA00022729"/>
    </source>
</evidence>
<proteinExistence type="predicted"/>
<dbReference type="InterPro" id="IPR027385">
    <property type="entry name" value="Beta-barrel_OMP"/>
</dbReference>
<name>A0A2K9NVS3_BACTC</name>
<dbReference type="OrthoDB" id="5291770at2"/>
<feature type="domain" description="Outer membrane protein beta-barrel" evidence="2">
    <location>
        <begin position="8"/>
        <end position="169"/>
    </location>
</feature>